<gene>
    <name evidence="3" type="ordered locus">Acid345_1114</name>
</gene>
<dbReference type="InterPro" id="IPR050447">
    <property type="entry name" value="Erg6_SMT_methyltransf"/>
</dbReference>
<dbReference type="GO" id="GO:0003838">
    <property type="term" value="F:sterol 24-C-methyltransferase activity"/>
    <property type="evidence" value="ECO:0007669"/>
    <property type="project" value="TreeGrafter"/>
</dbReference>
<dbReference type="Gene3D" id="3.40.50.150">
    <property type="entry name" value="Vaccinia Virus protein VP39"/>
    <property type="match status" value="1"/>
</dbReference>
<evidence type="ECO:0000256" key="1">
    <source>
        <dbReference type="ARBA" id="ARBA00022679"/>
    </source>
</evidence>
<dbReference type="HOGENOM" id="CLU_081534_1_2_0"/>
<dbReference type="STRING" id="204669.Acid345_1114"/>
<dbReference type="GO" id="GO:0032259">
    <property type="term" value="P:methylation"/>
    <property type="evidence" value="ECO:0007669"/>
    <property type="project" value="UniProtKB-KW"/>
</dbReference>
<name>Q1ISN3_KORVE</name>
<dbReference type="InterPro" id="IPR041698">
    <property type="entry name" value="Methyltransf_25"/>
</dbReference>
<evidence type="ECO:0000313" key="3">
    <source>
        <dbReference type="EMBL" id="ABF40117.1"/>
    </source>
</evidence>
<dbReference type="RefSeq" id="WP_011521919.1">
    <property type="nucleotide sequence ID" value="NC_008009.1"/>
</dbReference>
<keyword evidence="1" id="KW-0808">Transferase</keyword>
<evidence type="ECO:0000313" key="4">
    <source>
        <dbReference type="Proteomes" id="UP000002432"/>
    </source>
</evidence>
<reference evidence="3 4" key="1">
    <citation type="journal article" date="2009" name="Appl. Environ. Microbiol.">
        <title>Three genomes from the phylum Acidobacteria provide insight into the lifestyles of these microorganisms in soils.</title>
        <authorList>
            <person name="Ward N.L."/>
            <person name="Challacombe J.F."/>
            <person name="Janssen P.H."/>
            <person name="Henrissat B."/>
            <person name="Coutinho P.M."/>
            <person name="Wu M."/>
            <person name="Xie G."/>
            <person name="Haft D.H."/>
            <person name="Sait M."/>
            <person name="Badger J."/>
            <person name="Barabote R.D."/>
            <person name="Bradley B."/>
            <person name="Brettin T.S."/>
            <person name="Brinkac L.M."/>
            <person name="Bruce D."/>
            <person name="Creasy T."/>
            <person name="Daugherty S.C."/>
            <person name="Davidsen T.M."/>
            <person name="DeBoy R.T."/>
            <person name="Detter J.C."/>
            <person name="Dodson R.J."/>
            <person name="Durkin A.S."/>
            <person name="Ganapathy A."/>
            <person name="Gwinn-Giglio M."/>
            <person name="Han C.S."/>
            <person name="Khouri H."/>
            <person name="Kiss H."/>
            <person name="Kothari S.P."/>
            <person name="Madupu R."/>
            <person name="Nelson K.E."/>
            <person name="Nelson W.C."/>
            <person name="Paulsen I."/>
            <person name="Penn K."/>
            <person name="Ren Q."/>
            <person name="Rosovitz M.J."/>
            <person name="Selengut J.D."/>
            <person name="Shrivastava S."/>
            <person name="Sullivan S.A."/>
            <person name="Tapia R."/>
            <person name="Thompson L.S."/>
            <person name="Watkins K.L."/>
            <person name="Yang Q."/>
            <person name="Yu C."/>
            <person name="Zafar N."/>
            <person name="Zhou L."/>
            <person name="Kuske C.R."/>
        </authorList>
    </citation>
    <scope>NUCLEOTIDE SEQUENCE [LARGE SCALE GENOMIC DNA]</scope>
    <source>
        <strain evidence="3 4">Ellin345</strain>
    </source>
</reference>
<protein>
    <submittedName>
        <fullName evidence="3">UbiE/COQ5 methyltransferase</fullName>
    </submittedName>
</protein>
<dbReference type="GO" id="GO:0016126">
    <property type="term" value="P:sterol biosynthetic process"/>
    <property type="evidence" value="ECO:0007669"/>
    <property type="project" value="TreeGrafter"/>
</dbReference>
<keyword evidence="4" id="KW-1185">Reference proteome</keyword>
<dbReference type="EnsemblBacteria" id="ABF40117">
    <property type="protein sequence ID" value="ABF40117"/>
    <property type="gene ID" value="Acid345_1114"/>
</dbReference>
<dbReference type="KEGG" id="aba:Acid345_1114"/>
<dbReference type="InterPro" id="IPR029063">
    <property type="entry name" value="SAM-dependent_MTases_sf"/>
</dbReference>
<dbReference type="PANTHER" id="PTHR44068">
    <property type="entry name" value="ZGC:194242"/>
    <property type="match status" value="1"/>
</dbReference>
<sequence length="223" mass="23767">MHLLLIVKVVAMVGLIAWLLRQFRKPSGWLGRGIARSMNVSHGQMTDWGLQQVAVARDAAILDVGCGGGETVRKLAEMAPAGSVVGVDLSAASVAVARKTNAAQVAAGRVRIEEGSVAALPFVDASFDVVTAVETHYYWPDLPANVREIRRVLKPGGSFALIAEAYRGGPLGLLYAVVMPLLGGKLLSDKEHRDLLVQAGFVDVATHHQKGTNWICAVGKREP</sequence>
<dbReference type="PANTHER" id="PTHR44068:SF1">
    <property type="entry name" value="HYPOTHETICAL LOC100005854"/>
    <property type="match status" value="1"/>
</dbReference>
<evidence type="ECO:0000259" key="2">
    <source>
        <dbReference type="Pfam" id="PF13649"/>
    </source>
</evidence>
<keyword evidence="3" id="KW-0489">Methyltransferase</keyword>
<dbReference type="AlphaFoldDB" id="Q1ISN3"/>
<dbReference type="CDD" id="cd02440">
    <property type="entry name" value="AdoMet_MTases"/>
    <property type="match status" value="1"/>
</dbReference>
<dbReference type="SUPFAM" id="SSF53335">
    <property type="entry name" value="S-adenosyl-L-methionine-dependent methyltransferases"/>
    <property type="match status" value="1"/>
</dbReference>
<organism evidence="3 4">
    <name type="scientific">Koribacter versatilis (strain Ellin345)</name>
    <dbReference type="NCBI Taxonomy" id="204669"/>
    <lineage>
        <taxon>Bacteria</taxon>
        <taxon>Pseudomonadati</taxon>
        <taxon>Acidobacteriota</taxon>
        <taxon>Terriglobia</taxon>
        <taxon>Terriglobales</taxon>
        <taxon>Candidatus Korobacteraceae</taxon>
        <taxon>Candidatus Korobacter</taxon>
    </lineage>
</organism>
<dbReference type="EMBL" id="CP000360">
    <property type="protein sequence ID" value="ABF40117.1"/>
    <property type="molecule type" value="Genomic_DNA"/>
</dbReference>
<feature type="domain" description="Methyltransferase" evidence="2">
    <location>
        <begin position="61"/>
        <end position="157"/>
    </location>
</feature>
<accession>Q1ISN3</accession>
<dbReference type="Proteomes" id="UP000002432">
    <property type="component" value="Chromosome"/>
</dbReference>
<dbReference type="Pfam" id="PF13649">
    <property type="entry name" value="Methyltransf_25"/>
    <property type="match status" value="1"/>
</dbReference>
<proteinExistence type="predicted"/>
<dbReference type="eggNOG" id="COG2226">
    <property type="taxonomic scope" value="Bacteria"/>
</dbReference>